<sequence>MLVHTVRSKLDYLCTDTVSMMSISDYPGVLVIDNGSRTTQAGLAGDDAPSILFSTVVGKQENEVIKMLNFVNE</sequence>
<dbReference type="EMBL" id="VXIV02000018">
    <property type="protein sequence ID" value="KAF6041584.1"/>
    <property type="molecule type" value="Genomic_DNA"/>
</dbReference>
<accession>A0A7J7KTT2</accession>
<organism evidence="2 3">
    <name type="scientific">Bugula neritina</name>
    <name type="common">Brown bryozoan</name>
    <name type="synonym">Sertularia neritina</name>
    <dbReference type="NCBI Taxonomy" id="10212"/>
    <lineage>
        <taxon>Eukaryota</taxon>
        <taxon>Metazoa</taxon>
        <taxon>Spiralia</taxon>
        <taxon>Lophotrochozoa</taxon>
        <taxon>Bryozoa</taxon>
        <taxon>Gymnolaemata</taxon>
        <taxon>Cheilostomatida</taxon>
        <taxon>Flustrina</taxon>
        <taxon>Buguloidea</taxon>
        <taxon>Bugulidae</taxon>
        <taxon>Bugula</taxon>
    </lineage>
</organism>
<dbReference type="InterPro" id="IPR004000">
    <property type="entry name" value="Actin"/>
</dbReference>
<reference evidence="2" key="1">
    <citation type="submission" date="2020-06" db="EMBL/GenBank/DDBJ databases">
        <title>Draft genome of Bugula neritina, a colonial animal packing powerful symbionts and potential medicines.</title>
        <authorList>
            <person name="Rayko M."/>
        </authorList>
    </citation>
    <scope>NUCLEOTIDE SEQUENCE [LARGE SCALE GENOMIC DNA]</scope>
    <source>
        <strain evidence="2">Kwan_BN1</strain>
    </source>
</reference>
<dbReference type="SUPFAM" id="SSF53067">
    <property type="entry name" value="Actin-like ATPase domain"/>
    <property type="match status" value="1"/>
</dbReference>
<dbReference type="AlphaFoldDB" id="A0A7J7KTT2"/>
<dbReference type="InterPro" id="IPR043129">
    <property type="entry name" value="ATPase_NBD"/>
</dbReference>
<protein>
    <submittedName>
        <fullName evidence="2">Uncharacterized protein</fullName>
    </submittedName>
</protein>
<evidence type="ECO:0000256" key="1">
    <source>
        <dbReference type="ARBA" id="ARBA00003520"/>
    </source>
</evidence>
<comment type="function">
    <text evidence="1">Actins are highly conserved proteins that are involved in various types of cell motility and are ubiquitously expressed in all eukaryotic cells.</text>
</comment>
<dbReference type="Pfam" id="PF00022">
    <property type="entry name" value="Actin"/>
    <property type="match status" value="1"/>
</dbReference>
<comment type="caution">
    <text evidence="2">The sequence shown here is derived from an EMBL/GenBank/DDBJ whole genome shotgun (WGS) entry which is preliminary data.</text>
</comment>
<dbReference type="Proteomes" id="UP000593567">
    <property type="component" value="Unassembled WGS sequence"/>
</dbReference>
<keyword evidence="3" id="KW-1185">Reference proteome</keyword>
<evidence type="ECO:0000313" key="3">
    <source>
        <dbReference type="Proteomes" id="UP000593567"/>
    </source>
</evidence>
<evidence type="ECO:0000313" key="2">
    <source>
        <dbReference type="EMBL" id="KAF6041584.1"/>
    </source>
</evidence>
<proteinExistence type="predicted"/>
<gene>
    <name evidence="2" type="ORF">EB796_000097</name>
</gene>
<dbReference type="Gene3D" id="3.30.420.40">
    <property type="match status" value="1"/>
</dbReference>
<name>A0A7J7KTT2_BUGNE</name>